<evidence type="ECO:0000313" key="4">
    <source>
        <dbReference type="Proteomes" id="UP000838412"/>
    </source>
</evidence>
<feature type="region of interest" description="Disordered" evidence="1">
    <location>
        <begin position="127"/>
        <end position="149"/>
    </location>
</feature>
<gene>
    <name evidence="3" type="primary">Hypp3561</name>
    <name evidence="3" type="ORF">BLAG_LOCUS20301</name>
</gene>
<keyword evidence="2" id="KW-1133">Transmembrane helix</keyword>
<accession>A0A8K0A039</accession>
<keyword evidence="2" id="KW-0812">Transmembrane</keyword>
<reference evidence="3" key="1">
    <citation type="submission" date="2022-01" db="EMBL/GenBank/DDBJ databases">
        <authorList>
            <person name="Braso-Vives M."/>
        </authorList>
    </citation>
    <scope>NUCLEOTIDE SEQUENCE</scope>
</reference>
<keyword evidence="2" id="KW-0472">Membrane</keyword>
<organism evidence="3 4">
    <name type="scientific">Branchiostoma lanceolatum</name>
    <name type="common">Common lancelet</name>
    <name type="synonym">Amphioxus lanceolatum</name>
    <dbReference type="NCBI Taxonomy" id="7740"/>
    <lineage>
        <taxon>Eukaryota</taxon>
        <taxon>Metazoa</taxon>
        <taxon>Chordata</taxon>
        <taxon>Cephalochordata</taxon>
        <taxon>Leptocardii</taxon>
        <taxon>Amphioxiformes</taxon>
        <taxon>Branchiostomatidae</taxon>
        <taxon>Branchiostoma</taxon>
    </lineage>
</organism>
<evidence type="ECO:0000256" key="1">
    <source>
        <dbReference type="SAM" id="MobiDB-lite"/>
    </source>
</evidence>
<evidence type="ECO:0000256" key="2">
    <source>
        <dbReference type="SAM" id="Phobius"/>
    </source>
</evidence>
<sequence length="302" mass="33166">MQRDEKVDVPDAKLNTAVVGVAVLLGALLFAFCCAVIRVRVSRRAAMVPAARPAADTVHNENGDEECSHEEEQDHLYEDCSYDSSHHVRSSQLTAFILANIKFTENSQYNEDSNQPQAGSAIAHGVLSPRSRNDTHNISSALKPAEDVADSLDGDDHFYENDKDLQEGMVAHGEDAQDHVYDNSWCDNCKESEVLDHDVTCQGGLKDDCLKKEPADHEFNPTVQVAETFAHKCGSSMDRSSDQQRTEVLPTIPPRRVAVMTADESIANKFGGENVCTYIFMKGNDTYEDAGTDNSREEPGGA</sequence>
<dbReference type="EMBL" id="OV696691">
    <property type="protein sequence ID" value="CAH1266753.1"/>
    <property type="molecule type" value="Genomic_DNA"/>
</dbReference>
<feature type="transmembrane region" description="Helical" evidence="2">
    <location>
        <begin position="17"/>
        <end position="37"/>
    </location>
</feature>
<evidence type="ECO:0000313" key="3">
    <source>
        <dbReference type="EMBL" id="CAH1266753.1"/>
    </source>
</evidence>
<proteinExistence type="predicted"/>
<dbReference type="AlphaFoldDB" id="A0A8K0A039"/>
<dbReference type="Proteomes" id="UP000838412">
    <property type="component" value="Chromosome 6"/>
</dbReference>
<protein>
    <submittedName>
        <fullName evidence="3">Hypp3561 protein</fullName>
    </submittedName>
</protein>
<dbReference type="OrthoDB" id="4691307at2759"/>
<name>A0A8K0A039_BRALA</name>
<keyword evidence="4" id="KW-1185">Reference proteome</keyword>